<dbReference type="AlphaFoldDB" id="A0AA37QKG7"/>
<comment type="caution">
    <text evidence="1">The sequence shown here is derived from an EMBL/GenBank/DDBJ whole genome shotgun (WGS) entry which is preliminary data.</text>
</comment>
<gene>
    <name evidence="1" type="ORF">comes_17910</name>
</gene>
<evidence type="ECO:0000313" key="2">
    <source>
        <dbReference type="Proteomes" id="UP001145109"/>
    </source>
</evidence>
<evidence type="ECO:0000313" key="1">
    <source>
        <dbReference type="EMBL" id="GLG87246.1"/>
    </source>
</evidence>
<proteinExistence type="predicted"/>
<protein>
    <submittedName>
        <fullName evidence="1">Uncharacterized protein</fullName>
    </submittedName>
</protein>
<dbReference type="Proteomes" id="UP001145109">
    <property type="component" value="Unassembled WGS sequence"/>
</dbReference>
<dbReference type="EMBL" id="BSCI01000009">
    <property type="protein sequence ID" value="GLG87246.1"/>
    <property type="molecule type" value="Genomic_DNA"/>
</dbReference>
<organism evidence="1 2">
    <name type="scientific">Coprococcus comes</name>
    <dbReference type="NCBI Taxonomy" id="410072"/>
    <lineage>
        <taxon>Bacteria</taxon>
        <taxon>Bacillati</taxon>
        <taxon>Bacillota</taxon>
        <taxon>Clostridia</taxon>
        <taxon>Lachnospirales</taxon>
        <taxon>Lachnospiraceae</taxon>
        <taxon>Coprococcus</taxon>
    </lineage>
</organism>
<sequence length="102" mass="11568">MAFGIGTNTEHPEHQLLAGAVNEVAVKCWFTSTGRSIPLMMKLQTESDGIIEVSPIQVFSSEKQFYAGILNWKYKCQAEVNHRMQEFTLLFCPEDCAWKLVV</sequence>
<reference evidence="1" key="1">
    <citation type="submission" date="2022-09" db="EMBL/GenBank/DDBJ databases">
        <title>Draft genome sequence of Coprococcus comes strain 31264.</title>
        <authorList>
            <person name="Atsushi H."/>
            <person name="Moriya O."/>
            <person name="Mitsuo S."/>
        </authorList>
    </citation>
    <scope>NUCLEOTIDE SEQUENCE</scope>
    <source>
        <strain evidence="1">JCM 31264</strain>
    </source>
</reference>
<reference evidence="1" key="2">
    <citation type="submission" date="2022-11" db="EMBL/GenBank/DDBJ databases">
        <title>Draft genome sequence of Coprococcus comes strain 31264.</title>
        <authorList>
            <person name="Hisatomi A."/>
            <person name="Ohkuma M."/>
            <person name="Sakamoto M."/>
        </authorList>
    </citation>
    <scope>NUCLEOTIDE SEQUENCE</scope>
    <source>
        <strain evidence="1">JCM 31264</strain>
    </source>
</reference>
<name>A0AA37QKG7_9FIRM</name>
<accession>A0AA37QKG7</accession>
<dbReference type="RefSeq" id="WP_055248491.1">
    <property type="nucleotide sequence ID" value="NZ_BSCI01000009.1"/>
</dbReference>